<feature type="transmembrane region" description="Helical" evidence="1">
    <location>
        <begin position="240"/>
        <end position="258"/>
    </location>
</feature>
<sequence>MTIFTEIETKYPPSRYELLREASYSEDPSFFLKNLKESIRNSQEQDGGEVTIGQVQEHMKMEGFVDAAKRSAEEDLYSFQSEGLYSFKTKLAFLYACFIFGVICCHLVYNLYLDQELSFETRTVSIATIWCSPMFVILFSTIGGGGRGDWLNPLYNENYNAIKVTELKERQLKLIDCYLNEVLPMKEEIPALRYRHDVLAMISVGEWVFYAFFRVCYSIYHLSYNWSNKEIREVDTMDAAISGAVFLFFSLWLIYWYFSKLATSPVKHTKQADCGAVHF</sequence>
<dbReference type="AlphaFoldDB" id="E3MQ75"/>
<evidence type="ECO:0000256" key="1">
    <source>
        <dbReference type="SAM" id="Phobius"/>
    </source>
</evidence>
<gene>
    <name evidence="2" type="ORF">CRE_11177</name>
</gene>
<feature type="transmembrane region" description="Helical" evidence="1">
    <location>
        <begin position="124"/>
        <end position="142"/>
    </location>
</feature>
<accession>E3MQ75</accession>
<proteinExistence type="predicted"/>
<dbReference type="CTD" id="9813382"/>
<dbReference type="InParanoid" id="E3MQ75"/>
<keyword evidence="1" id="KW-0812">Transmembrane</keyword>
<evidence type="ECO:0000313" key="2">
    <source>
        <dbReference type="EMBL" id="EFP06816.1"/>
    </source>
</evidence>
<feature type="transmembrane region" description="Helical" evidence="1">
    <location>
        <begin position="91"/>
        <end position="112"/>
    </location>
</feature>
<organism evidence="3">
    <name type="scientific">Caenorhabditis remanei</name>
    <name type="common">Caenorhabditis vulgaris</name>
    <dbReference type="NCBI Taxonomy" id="31234"/>
    <lineage>
        <taxon>Eukaryota</taxon>
        <taxon>Metazoa</taxon>
        <taxon>Ecdysozoa</taxon>
        <taxon>Nematoda</taxon>
        <taxon>Chromadorea</taxon>
        <taxon>Rhabditida</taxon>
        <taxon>Rhabditina</taxon>
        <taxon>Rhabditomorpha</taxon>
        <taxon>Rhabditoidea</taxon>
        <taxon>Rhabditidae</taxon>
        <taxon>Peloderinae</taxon>
        <taxon>Caenorhabditis</taxon>
    </lineage>
</organism>
<dbReference type="RefSeq" id="XP_003101652.2">
    <property type="nucleotide sequence ID" value="XM_003101604.2"/>
</dbReference>
<reference evidence="2" key="1">
    <citation type="submission" date="2007-07" db="EMBL/GenBank/DDBJ databases">
        <title>PCAP assembly of the Caenorhabditis remanei genome.</title>
        <authorList>
            <consortium name="The Caenorhabditis remanei Sequencing Consortium"/>
            <person name="Wilson R.K."/>
        </authorList>
    </citation>
    <scope>NUCLEOTIDE SEQUENCE [LARGE SCALE GENOMIC DNA]</scope>
    <source>
        <strain evidence="2">PB4641</strain>
    </source>
</reference>
<dbReference type="HOGENOM" id="CLU_1027585_0_0_1"/>
<evidence type="ECO:0000313" key="3">
    <source>
        <dbReference type="Proteomes" id="UP000008281"/>
    </source>
</evidence>
<dbReference type="KEGG" id="crq:GCK72_016796"/>
<name>E3MQ75_CAERE</name>
<keyword evidence="1" id="KW-0472">Membrane</keyword>
<dbReference type="GeneID" id="9813382"/>
<dbReference type="Proteomes" id="UP000008281">
    <property type="component" value="Unassembled WGS sequence"/>
</dbReference>
<keyword evidence="1" id="KW-1133">Transmembrane helix</keyword>
<protein>
    <submittedName>
        <fullName evidence="2">Uncharacterized protein</fullName>
    </submittedName>
</protein>
<dbReference type="EMBL" id="DS268465">
    <property type="protein sequence ID" value="EFP06816.1"/>
    <property type="molecule type" value="Genomic_DNA"/>
</dbReference>
<feature type="transmembrane region" description="Helical" evidence="1">
    <location>
        <begin position="198"/>
        <end position="220"/>
    </location>
</feature>
<keyword evidence="3" id="KW-1185">Reference proteome</keyword>